<comment type="caution">
    <text evidence="1">The sequence shown here is derived from an EMBL/GenBank/DDBJ whole genome shotgun (WGS) entry which is preliminary data.</text>
</comment>
<evidence type="ECO:0000313" key="1">
    <source>
        <dbReference type="EMBL" id="KAJ1150719.1"/>
    </source>
</evidence>
<evidence type="ECO:0000313" key="2">
    <source>
        <dbReference type="Proteomes" id="UP001066276"/>
    </source>
</evidence>
<proteinExistence type="predicted"/>
<dbReference type="Proteomes" id="UP001066276">
    <property type="component" value="Chromosome 5"/>
</dbReference>
<dbReference type="AlphaFoldDB" id="A0AAV7RD34"/>
<keyword evidence="2" id="KW-1185">Reference proteome</keyword>
<gene>
    <name evidence="1" type="ORF">NDU88_003508</name>
</gene>
<dbReference type="EMBL" id="JANPWB010000009">
    <property type="protein sequence ID" value="KAJ1150719.1"/>
    <property type="molecule type" value="Genomic_DNA"/>
</dbReference>
<accession>A0AAV7RD34</accession>
<organism evidence="1 2">
    <name type="scientific">Pleurodeles waltl</name>
    <name type="common">Iberian ribbed newt</name>
    <dbReference type="NCBI Taxonomy" id="8319"/>
    <lineage>
        <taxon>Eukaryota</taxon>
        <taxon>Metazoa</taxon>
        <taxon>Chordata</taxon>
        <taxon>Craniata</taxon>
        <taxon>Vertebrata</taxon>
        <taxon>Euteleostomi</taxon>
        <taxon>Amphibia</taxon>
        <taxon>Batrachia</taxon>
        <taxon>Caudata</taxon>
        <taxon>Salamandroidea</taxon>
        <taxon>Salamandridae</taxon>
        <taxon>Pleurodelinae</taxon>
        <taxon>Pleurodeles</taxon>
    </lineage>
</organism>
<name>A0AAV7RD34_PLEWA</name>
<protein>
    <submittedName>
        <fullName evidence="1">Uncharacterized protein</fullName>
    </submittedName>
</protein>
<reference evidence="1" key="1">
    <citation type="journal article" date="2022" name="bioRxiv">
        <title>Sequencing and chromosome-scale assembly of the giantPleurodeles waltlgenome.</title>
        <authorList>
            <person name="Brown T."/>
            <person name="Elewa A."/>
            <person name="Iarovenko S."/>
            <person name="Subramanian E."/>
            <person name="Araus A.J."/>
            <person name="Petzold A."/>
            <person name="Susuki M."/>
            <person name="Suzuki K.-i.T."/>
            <person name="Hayashi T."/>
            <person name="Toyoda A."/>
            <person name="Oliveira C."/>
            <person name="Osipova E."/>
            <person name="Leigh N.D."/>
            <person name="Simon A."/>
            <person name="Yun M.H."/>
        </authorList>
    </citation>
    <scope>NUCLEOTIDE SEQUENCE</scope>
    <source>
        <strain evidence="1">20211129_DDA</strain>
        <tissue evidence="1">Liver</tissue>
    </source>
</reference>
<sequence>MKKIHTLGSLIHHRPRRNHLSEQENWRAFGEDLKLQDLCCERPFVFGQLYEDNALMTRKTIMFPKVMLHVLVKAMICRIAQELRGKEANLPQLEKSAL</sequence>